<evidence type="ECO:0000313" key="2">
    <source>
        <dbReference type="Proteomes" id="UP001595075"/>
    </source>
</evidence>
<proteinExistence type="predicted"/>
<comment type="caution">
    <text evidence="1">The sequence shown here is derived from an EMBL/GenBank/DDBJ whole genome shotgun (WGS) entry which is preliminary data.</text>
</comment>
<protein>
    <submittedName>
        <fullName evidence="1">Uncharacterized protein</fullName>
    </submittedName>
</protein>
<organism evidence="1 2">
    <name type="scientific">Oculimacula yallundae</name>
    <dbReference type="NCBI Taxonomy" id="86028"/>
    <lineage>
        <taxon>Eukaryota</taxon>
        <taxon>Fungi</taxon>
        <taxon>Dikarya</taxon>
        <taxon>Ascomycota</taxon>
        <taxon>Pezizomycotina</taxon>
        <taxon>Leotiomycetes</taxon>
        <taxon>Helotiales</taxon>
        <taxon>Ploettnerulaceae</taxon>
        <taxon>Oculimacula</taxon>
    </lineage>
</organism>
<keyword evidence="2" id="KW-1185">Reference proteome</keyword>
<dbReference type="EMBL" id="JAZHXI010000015">
    <property type="protein sequence ID" value="KAL2063225.1"/>
    <property type="molecule type" value="Genomic_DNA"/>
</dbReference>
<accession>A0ABR4BZZ3</accession>
<name>A0ABR4BZZ3_9HELO</name>
<feature type="non-terminal residue" evidence="1">
    <location>
        <position position="239"/>
    </location>
</feature>
<dbReference type="Proteomes" id="UP001595075">
    <property type="component" value="Unassembled WGS sequence"/>
</dbReference>
<sequence>MYVLGMYGHYVQLNRIYYTSLRRVVGVVRTNKKGVGIFAFCPNTAKARLREKYSHSINAGRTLLNLKGPLHHTDRVDYIYNQKGGWFDAVYSMLELKRMTEESKHLVTSVYFQRAYKVATVTYYGYVLPASRTSNQMLQSVIDCLQRLSKWADLPGLSTEEVTSQYLNDYIKHLRQKLYCRAISNNVKHSIDERPLTNGGSNVKSDEQEVDPALGYLQSLGTIYQENQVGLEMVRSSLD</sequence>
<reference evidence="1 2" key="1">
    <citation type="journal article" date="2024" name="Commun. Biol.">
        <title>Comparative genomic analysis of thermophilic fungi reveals convergent evolutionary adaptations and gene losses.</title>
        <authorList>
            <person name="Steindorff A.S."/>
            <person name="Aguilar-Pontes M.V."/>
            <person name="Robinson A.J."/>
            <person name="Andreopoulos B."/>
            <person name="LaButti K."/>
            <person name="Kuo A."/>
            <person name="Mondo S."/>
            <person name="Riley R."/>
            <person name="Otillar R."/>
            <person name="Haridas S."/>
            <person name="Lipzen A."/>
            <person name="Grimwood J."/>
            <person name="Schmutz J."/>
            <person name="Clum A."/>
            <person name="Reid I.D."/>
            <person name="Moisan M.C."/>
            <person name="Butler G."/>
            <person name="Nguyen T.T.M."/>
            <person name="Dewar K."/>
            <person name="Conant G."/>
            <person name="Drula E."/>
            <person name="Henrissat B."/>
            <person name="Hansel C."/>
            <person name="Singer S."/>
            <person name="Hutchinson M.I."/>
            <person name="de Vries R.P."/>
            <person name="Natvig D.O."/>
            <person name="Powell A.J."/>
            <person name="Tsang A."/>
            <person name="Grigoriev I.V."/>
        </authorList>
    </citation>
    <scope>NUCLEOTIDE SEQUENCE [LARGE SCALE GENOMIC DNA]</scope>
    <source>
        <strain evidence="1 2">CBS 494.80</strain>
    </source>
</reference>
<evidence type="ECO:0000313" key="1">
    <source>
        <dbReference type="EMBL" id="KAL2063225.1"/>
    </source>
</evidence>
<gene>
    <name evidence="1" type="ORF">VTL71DRAFT_5029</name>
</gene>